<sequence length="381" mass="41609">MSSETHQTQSVVHSIAFGCLDPAKVVVDPLSLLGGLLRPSEPATLLCPVTDSNGEVTDVVECIRDASEFGDSSISMSLNRSPANEAGSIRGSSNNVPFYPGGFDSAFGNVMLLAREGEAETCDENEFFRHNDLLTCAPGMPGGVSFIEPADLAKDSLSNGIELSNKTIDFDSADLFDLMDFIGGGIPLVEPVCPISNKEKSGNEEMAASKSMESSELENSAVMDIQDALETPLPKPTIAFTPPERYSYAHQSDHISCSQEYESLLPNMAKKYPFELDLFQKAAVVYMERGESVFVAAHTSAGKTVVAEYAVAFVRKARNTCNIYVSYKGVVESEVPRLQNDILRGQCFIMARKRYEIWSGWYSTKSTISTTLREDMFGKRC</sequence>
<accession>A0AAD5MQX5</accession>
<dbReference type="Pfam" id="PF17911">
    <property type="entry name" value="Ski2_N"/>
    <property type="match status" value="1"/>
</dbReference>
<keyword evidence="3" id="KW-0347">Helicase</keyword>
<evidence type="ECO:0000256" key="3">
    <source>
        <dbReference type="ARBA" id="ARBA00022806"/>
    </source>
</evidence>
<feature type="domain" description="Ski2 N-terminal" evidence="6">
    <location>
        <begin position="53"/>
        <end position="148"/>
    </location>
</feature>
<dbReference type="GO" id="GO:0055087">
    <property type="term" value="C:Ski complex"/>
    <property type="evidence" value="ECO:0007669"/>
    <property type="project" value="TreeGrafter"/>
</dbReference>
<dbReference type="GO" id="GO:0005524">
    <property type="term" value="F:ATP binding"/>
    <property type="evidence" value="ECO:0007669"/>
    <property type="project" value="UniProtKB-KW"/>
</dbReference>
<keyword evidence="4" id="KW-0067">ATP-binding</keyword>
<dbReference type="GO" id="GO:0070478">
    <property type="term" value="P:nuclear-transcribed mRNA catabolic process, 3'-5' exonucleolytic nonsense-mediated decay"/>
    <property type="evidence" value="ECO:0007669"/>
    <property type="project" value="TreeGrafter"/>
</dbReference>
<dbReference type="GO" id="GO:0003724">
    <property type="term" value="F:RNA helicase activity"/>
    <property type="evidence" value="ECO:0007669"/>
    <property type="project" value="UniProtKB-EC"/>
</dbReference>
<evidence type="ECO:0000256" key="1">
    <source>
        <dbReference type="ARBA" id="ARBA00022741"/>
    </source>
</evidence>
<organism evidence="7 8">
    <name type="scientific">Parelaphostrongylus tenuis</name>
    <name type="common">Meningeal worm</name>
    <dbReference type="NCBI Taxonomy" id="148309"/>
    <lineage>
        <taxon>Eukaryota</taxon>
        <taxon>Metazoa</taxon>
        <taxon>Ecdysozoa</taxon>
        <taxon>Nematoda</taxon>
        <taxon>Chromadorea</taxon>
        <taxon>Rhabditida</taxon>
        <taxon>Rhabditina</taxon>
        <taxon>Rhabditomorpha</taxon>
        <taxon>Strongyloidea</taxon>
        <taxon>Metastrongylidae</taxon>
        <taxon>Parelaphostrongylus</taxon>
    </lineage>
</organism>
<evidence type="ECO:0000256" key="4">
    <source>
        <dbReference type="ARBA" id="ARBA00022840"/>
    </source>
</evidence>
<dbReference type="Proteomes" id="UP001196413">
    <property type="component" value="Unassembled WGS sequence"/>
</dbReference>
<evidence type="ECO:0000256" key="2">
    <source>
        <dbReference type="ARBA" id="ARBA00022801"/>
    </source>
</evidence>
<evidence type="ECO:0000313" key="7">
    <source>
        <dbReference type="EMBL" id="KAJ1362972.1"/>
    </source>
</evidence>
<evidence type="ECO:0000256" key="5">
    <source>
        <dbReference type="ARBA" id="ARBA00047984"/>
    </source>
</evidence>
<dbReference type="GO" id="GO:0016787">
    <property type="term" value="F:hydrolase activity"/>
    <property type="evidence" value="ECO:0007669"/>
    <property type="project" value="UniProtKB-KW"/>
</dbReference>
<keyword evidence="2" id="KW-0378">Hydrolase</keyword>
<comment type="caution">
    <text evidence="7">The sequence shown here is derived from an EMBL/GenBank/DDBJ whole genome shotgun (WGS) entry which is preliminary data.</text>
</comment>
<dbReference type="AlphaFoldDB" id="A0AAD5MQX5"/>
<proteinExistence type="predicted"/>
<dbReference type="InterPro" id="IPR050699">
    <property type="entry name" value="RNA-DNA_Helicase"/>
</dbReference>
<dbReference type="PANTHER" id="PTHR12131:SF1">
    <property type="entry name" value="ATP-DEPENDENT RNA HELICASE SUPV3L1, MITOCHONDRIAL-RELATED"/>
    <property type="match status" value="1"/>
</dbReference>
<dbReference type="SUPFAM" id="SSF52540">
    <property type="entry name" value="P-loop containing nucleoside triphosphate hydrolases"/>
    <property type="match status" value="1"/>
</dbReference>
<protein>
    <recommendedName>
        <fullName evidence="6">Ski2 N-terminal domain-containing protein</fullName>
    </recommendedName>
</protein>
<dbReference type="InterPro" id="IPR027417">
    <property type="entry name" value="P-loop_NTPase"/>
</dbReference>
<dbReference type="EMBL" id="JAHQIW010004571">
    <property type="protein sequence ID" value="KAJ1362972.1"/>
    <property type="molecule type" value="Genomic_DNA"/>
</dbReference>
<comment type="catalytic activity">
    <reaction evidence="5">
        <text>ATP + H2O = ADP + phosphate + H(+)</text>
        <dbReference type="Rhea" id="RHEA:13065"/>
        <dbReference type="ChEBI" id="CHEBI:15377"/>
        <dbReference type="ChEBI" id="CHEBI:15378"/>
        <dbReference type="ChEBI" id="CHEBI:30616"/>
        <dbReference type="ChEBI" id="CHEBI:43474"/>
        <dbReference type="ChEBI" id="CHEBI:456216"/>
        <dbReference type="EC" id="3.6.4.13"/>
    </reaction>
</comment>
<evidence type="ECO:0000313" key="8">
    <source>
        <dbReference type="Proteomes" id="UP001196413"/>
    </source>
</evidence>
<dbReference type="PANTHER" id="PTHR12131">
    <property type="entry name" value="ATP-DEPENDENT RNA AND DNA HELICASE"/>
    <property type="match status" value="1"/>
</dbReference>
<keyword evidence="1" id="KW-0547">Nucleotide-binding</keyword>
<name>A0AAD5MQX5_PARTN</name>
<dbReference type="InterPro" id="IPR040801">
    <property type="entry name" value="Ski2_N"/>
</dbReference>
<reference evidence="7" key="1">
    <citation type="submission" date="2021-06" db="EMBL/GenBank/DDBJ databases">
        <title>Parelaphostrongylus tenuis whole genome reference sequence.</title>
        <authorList>
            <person name="Garwood T.J."/>
            <person name="Larsen P.A."/>
            <person name="Fountain-Jones N.M."/>
            <person name="Garbe J.R."/>
            <person name="Macchietto M.G."/>
            <person name="Kania S.A."/>
            <person name="Gerhold R.W."/>
            <person name="Richards J.E."/>
            <person name="Wolf T.M."/>
        </authorList>
    </citation>
    <scope>NUCLEOTIDE SEQUENCE</scope>
    <source>
        <strain evidence="7">MNPRO001-30</strain>
        <tissue evidence="7">Meninges</tissue>
    </source>
</reference>
<gene>
    <name evidence="7" type="ORF">KIN20_022713</name>
</gene>
<evidence type="ECO:0000259" key="6">
    <source>
        <dbReference type="Pfam" id="PF17911"/>
    </source>
</evidence>
<dbReference type="Gene3D" id="3.40.50.300">
    <property type="entry name" value="P-loop containing nucleotide triphosphate hydrolases"/>
    <property type="match status" value="1"/>
</dbReference>
<keyword evidence="8" id="KW-1185">Reference proteome</keyword>